<dbReference type="PANTHER" id="PTHR40053:SF1">
    <property type="entry name" value="SPORULATION-CONTROL PROTEIN SPO0M"/>
    <property type="match status" value="1"/>
</dbReference>
<sequence>MSIFKKALASVGVGAAKIDAVLDKRDYMPGERLEGEINIVGGNVEQNIEAIYVRLYTEYEVEHDDKKETRTALIGEFLAAGAFTINIKEKKVIPFSGTLPYDIPYSIGKTKVWISTGLDIKQAIDPSDVDPINIIPSPLADEVFRAFQELGFKMKSGVCKEAGRRHQLRLPFVQEFEFIPYAGDFRGKLDEVELVILSTGENVMEVMLQIDRKARGLSGLFAEALDMDESYVSLSIHKHELPGLKNTLYQLINKYA</sequence>
<gene>
    <name evidence="1" type="ORF">EM808_08380</name>
</gene>
<proteinExistence type="predicted"/>
<dbReference type="PANTHER" id="PTHR40053">
    <property type="entry name" value="SPORULATION-CONTROL PROTEIN SPO0M"/>
    <property type="match status" value="1"/>
</dbReference>
<dbReference type="Proteomes" id="UP000288024">
    <property type="component" value="Unassembled WGS sequence"/>
</dbReference>
<organism evidence="1 2">
    <name type="scientific">Niallia taxi</name>
    <dbReference type="NCBI Taxonomy" id="2499688"/>
    <lineage>
        <taxon>Bacteria</taxon>
        <taxon>Bacillati</taxon>
        <taxon>Bacillota</taxon>
        <taxon>Bacilli</taxon>
        <taxon>Bacillales</taxon>
        <taxon>Bacillaceae</taxon>
        <taxon>Niallia</taxon>
    </lineage>
</organism>
<reference evidence="1 2" key="1">
    <citation type="submission" date="2019-01" db="EMBL/GenBank/DDBJ databases">
        <title>Bacillus sp. M5HDSG1-1, whole genome shotgun sequence.</title>
        <authorList>
            <person name="Tuo L."/>
        </authorList>
    </citation>
    <scope>NUCLEOTIDE SEQUENCE [LARGE SCALE GENOMIC DNA]</scope>
    <source>
        <strain evidence="1 2">M5HDSG1-1</strain>
    </source>
</reference>
<dbReference type="AlphaFoldDB" id="A0A437KF05"/>
<evidence type="ECO:0000313" key="1">
    <source>
        <dbReference type="EMBL" id="RVT65503.1"/>
    </source>
</evidence>
<dbReference type="RefSeq" id="WP_127737720.1">
    <property type="nucleotide sequence ID" value="NZ_JARMUY010000043.1"/>
</dbReference>
<dbReference type="Pfam" id="PF07070">
    <property type="entry name" value="Spo0M"/>
    <property type="match status" value="1"/>
</dbReference>
<evidence type="ECO:0000313" key="2">
    <source>
        <dbReference type="Proteomes" id="UP000288024"/>
    </source>
</evidence>
<keyword evidence="2" id="KW-1185">Reference proteome</keyword>
<accession>A0A437KF05</accession>
<protein>
    <submittedName>
        <fullName evidence="1">Sporulation protein</fullName>
    </submittedName>
</protein>
<dbReference type="InterPro" id="IPR009776">
    <property type="entry name" value="Spore_0_M"/>
</dbReference>
<dbReference type="EMBL" id="RZTZ01000002">
    <property type="protein sequence ID" value="RVT65503.1"/>
    <property type="molecule type" value="Genomic_DNA"/>
</dbReference>
<comment type="caution">
    <text evidence="1">The sequence shown here is derived from an EMBL/GenBank/DDBJ whole genome shotgun (WGS) entry which is preliminary data.</text>
</comment>
<dbReference type="GeneID" id="87618333"/>
<name>A0A437KF05_9BACI</name>